<keyword evidence="2" id="KW-1185">Reference proteome</keyword>
<reference evidence="2" key="1">
    <citation type="journal article" date="2017" name="Nat. Ecol. Evol.">
        <title>Genome expansion and lineage-specific genetic innovations in the forest pathogenic fungi Armillaria.</title>
        <authorList>
            <person name="Sipos G."/>
            <person name="Prasanna A.N."/>
            <person name="Walter M.C."/>
            <person name="O'Connor E."/>
            <person name="Balint B."/>
            <person name="Krizsan K."/>
            <person name="Kiss B."/>
            <person name="Hess J."/>
            <person name="Varga T."/>
            <person name="Slot J."/>
            <person name="Riley R."/>
            <person name="Boka B."/>
            <person name="Rigling D."/>
            <person name="Barry K."/>
            <person name="Lee J."/>
            <person name="Mihaltcheva S."/>
            <person name="LaButti K."/>
            <person name="Lipzen A."/>
            <person name="Waldron R."/>
            <person name="Moloney N.M."/>
            <person name="Sperisen C."/>
            <person name="Kredics L."/>
            <person name="Vagvoelgyi C."/>
            <person name="Patrignani A."/>
            <person name="Fitzpatrick D."/>
            <person name="Nagy I."/>
            <person name="Doyle S."/>
            <person name="Anderson J.B."/>
            <person name="Grigoriev I.V."/>
            <person name="Gueldener U."/>
            <person name="Muensterkoetter M."/>
            <person name="Nagy L.G."/>
        </authorList>
    </citation>
    <scope>NUCLEOTIDE SEQUENCE [LARGE SCALE GENOMIC DNA]</scope>
    <source>
        <strain evidence="2">28-4</strain>
    </source>
</reference>
<protein>
    <submittedName>
        <fullName evidence="1">Uncharacterized protein</fullName>
    </submittedName>
</protein>
<evidence type="ECO:0000313" key="1">
    <source>
        <dbReference type="EMBL" id="PBK64972.1"/>
    </source>
</evidence>
<gene>
    <name evidence="1" type="ORF">ARMSODRAFT_449296</name>
</gene>
<proteinExistence type="predicted"/>
<organism evidence="1 2">
    <name type="scientific">Armillaria solidipes</name>
    <dbReference type="NCBI Taxonomy" id="1076256"/>
    <lineage>
        <taxon>Eukaryota</taxon>
        <taxon>Fungi</taxon>
        <taxon>Dikarya</taxon>
        <taxon>Basidiomycota</taxon>
        <taxon>Agaricomycotina</taxon>
        <taxon>Agaricomycetes</taxon>
        <taxon>Agaricomycetidae</taxon>
        <taxon>Agaricales</taxon>
        <taxon>Marasmiineae</taxon>
        <taxon>Physalacriaceae</taxon>
        <taxon>Armillaria</taxon>
    </lineage>
</organism>
<dbReference type="Proteomes" id="UP000218334">
    <property type="component" value="Unassembled WGS sequence"/>
</dbReference>
<dbReference type="AlphaFoldDB" id="A0A2H3BD57"/>
<accession>A0A2H3BD57</accession>
<sequence>MPARLPRNAASSAALTVYSWIGRSRLLGFLAENEFSKFCMIFRCFLLVPAFDFLCRLTRNSMHSRLLKRWR</sequence>
<name>A0A2H3BD57_9AGAR</name>
<evidence type="ECO:0000313" key="2">
    <source>
        <dbReference type="Proteomes" id="UP000218334"/>
    </source>
</evidence>
<dbReference type="EMBL" id="KZ293448">
    <property type="protein sequence ID" value="PBK64972.1"/>
    <property type="molecule type" value="Genomic_DNA"/>
</dbReference>